<dbReference type="GO" id="GO:0005975">
    <property type="term" value="P:carbohydrate metabolic process"/>
    <property type="evidence" value="ECO:0007669"/>
    <property type="project" value="InterPro"/>
</dbReference>
<reference evidence="5" key="1">
    <citation type="submission" date="2024-06" db="EMBL/GenBank/DDBJ databases">
        <title>Draft genome sequence of Microbacterium sp. strain A8/3-1, isolated from Oxytropis tragacanthoides Fisch. ex DC. Root nodules in the Altai region of Russia.</title>
        <authorList>
            <person name="Sazanova A."/>
            <person name="Guro P."/>
            <person name="Kuznetsova I."/>
            <person name="Belimov A."/>
            <person name="Safronova V."/>
        </authorList>
    </citation>
    <scope>NUCLEOTIDE SEQUENCE</scope>
    <source>
        <strain evidence="5">A8/3-1</strain>
    </source>
</reference>
<dbReference type="InterPro" id="IPR012878">
    <property type="entry name" value="Beta-AFase-like_GH127_cat"/>
</dbReference>
<evidence type="ECO:0000259" key="3">
    <source>
        <dbReference type="Pfam" id="PF20736"/>
    </source>
</evidence>
<evidence type="ECO:0000259" key="4">
    <source>
        <dbReference type="Pfam" id="PF20737"/>
    </source>
</evidence>
<dbReference type="InterPro" id="IPR049174">
    <property type="entry name" value="Beta-AFase-like"/>
</dbReference>
<proteinExistence type="predicted"/>
<dbReference type="PANTHER" id="PTHR43465:SF2">
    <property type="entry name" value="DUF1680 DOMAIN PROTEIN (AFU_ORTHOLOGUE AFUA_1G08910)"/>
    <property type="match status" value="1"/>
</dbReference>
<protein>
    <submittedName>
        <fullName evidence="5">Beta-L-arabinofuranosidase domain-containing protein</fullName>
    </submittedName>
</protein>
<organism evidence="5">
    <name type="scientific">Microbacterium sp. A8/3-1</name>
    <dbReference type="NCBI Taxonomy" id="3160749"/>
    <lineage>
        <taxon>Bacteria</taxon>
        <taxon>Bacillati</taxon>
        <taxon>Actinomycetota</taxon>
        <taxon>Actinomycetes</taxon>
        <taxon>Micrococcales</taxon>
        <taxon>Microbacteriaceae</taxon>
        <taxon>Microbacterium</taxon>
    </lineage>
</organism>
<dbReference type="AlphaFoldDB" id="A0AAU7VRT9"/>
<dbReference type="InterPro" id="IPR008928">
    <property type="entry name" value="6-hairpin_glycosidase_sf"/>
</dbReference>
<dbReference type="Pfam" id="PF20737">
    <property type="entry name" value="Glyco_hydro127C"/>
    <property type="match status" value="1"/>
</dbReference>
<dbReference type="PANTHER" id="PTHR43465">
    <property type="entry name" value="DUF1680 DOMAIN PROTEIN (AFU_ORTHOLOGUE AFUA_1G08910)"/>
    <property type="match status" value="1"/>
</dbReference>
<dbReference type="EMBL" id="CP158357">
    <property type="protein sequence ID" value="XBX76861.1"/>
    <property type="molecule type" value="Genomic_DNA"/>
</dbReference>
<dbReference type="RefSeq" id="WP_350350435.1">
    <property type="nucleotide sequence ID" value="NZ_CP158357.1"/>
</dbReference>
<dbReference type="InterPro" id="IPR049049">
    <property type="entry name" value="Beta-AFase-like_GH127_C"/>
</dbReference>
<dbReference type="Pfam" id="PF20736">
    <property type="entry name" value="Glyco_hydro127M"/>
    <property type="match status" value="1"/>
</dbReference>
<name>A0AAU7VRT9_9MICO</name>
<dbReference type="SUPFAM" id="SSF48208">
    <property type="entry name" value="Six-hairpin glycosidases"/>
    <property type="match status" value="1"/>
</dbReference>
<accession>A0AAU7VRT9</accession>
<evidence type="ECO:0000259" key="2">
    <source>
        <dbReference type="Pfam" id="PF07944"/>
    </source>
</evidence>
<gene>
    <name evidence="5" type="ORF">ABS642_13165</name>
</gene>
<evidence type="ECO:0000256" key="1">
    <source>
        <dbReference type="SAM" id="MobiDB-lite"/>
    </source>
</evidence>
<feature type="domain" description="Non-reducing end beta-L-arabinofuranosidase-like GH127 catalytic" evidence="2">
    <location>
        <begin position="40"/>
        <end position="409"/>
    </location>
</feature>
<evidence type="ECO:0000313" key="5">
    <source>
        <dbReference type="EMBL" id="XBX76861.1"/>
    </source>
</evidence>
<feature type="region of interest" description="Disordered" evidence="1">
    <location>
        <begin position="1"/>
        <end position="22"/>
    </location>
</feature>
<sequence>MPDDRWISRGPLGQTRHGARRPLAAPPAIARGQVHAWHQRNRQVTLPHGMAMLEEYGNLDNLRRLTGETDADFRGMLFADSDIYKTLEAAAWEMGREADAGLRAFFDRTVDLIERAQQEDGYLDSAYLGRDDRLPWSDFAQGHELYCLGHLIQAAVAAHRAIADDRLLGVAERFVAHVVDRIGSDDAVEYCGHPLVEAALVELHRTTGAEAPLRLAEAFVRRRGAGFLRGVTFGAAYYQDEQPALQATTMRGHAVRALYLNQGITDLYLETGDPAMLDTMRTQWDDLVERRMYVTGGTGARHEDEAFGEAFELPPDRAYAETCAGVALFGWAWRMYLATGAASCLDVAETALYNVVAAGISAHGDSFTYVNPLQVRDERPYGGAAPDARRRWFSCACCPPNLMRTFATLEHHLAAERTDGLDIALYASATVQAHGATVEIDTAYPADGLIRIRVHGDAEDGCRRLALRVPGWATGESVTLRRNGVDIAPRIEDGWIVVDDALLDGTALELRLPVQTTVIHPNPRIDAVRGTVAVRRGPVVYCAVGDVDGLTIDPASVAAAKSTTAESAQGREGRIALGPRLELAGHRDAAASAPLYSSSAPDPASTPATVELRPFAEFDGGAAMRVWLPTA</sequence>
<feature type="domain" description="Non-reducing end beta-L-arabinofuranosidase-like GH127 middle" evidence="3">
    <location>
        <begin position="422"/>
        <end position="513"/>
    </location>
</feature>
<dbReference type="Pfam" id="PF07944">
    <property type="entry name" value="Beta-AFase-like_GH127_cat"/>
    <property type="match status" value="1"/>
</dbReference>
<feature type="domain" description="Non-reducing end beta-L-arabinofuranosidase-like GH127 C-terminal" evidence="4">
    <location>
        <begin position="518"/>
        <end position="629"/>
    </location>
</feature>
<dbReference type="InterPro" id="IPR049046">
    <property type="entry name" value="Beta-AFase-like_GH127_middle"/>
</dbReference>